<keyword evidence="11" id="KW-0697">Rotamase</keyword>
<dbReference type="Proteomes" id="UP000461670">
    <property type="component" value="Unassembled WGS sequence"/>
</dbReference>
<dbReference type="SUPFAM" id="SSF54534">
    <property type="entry name" value="FKBP-like"/>
    <property type="match status" value="1"/>
</dbReference>
<gene>
    <name evidence="13" type="primary">ppiD</name>
    <name evidence="13" type="ORF">GAK30_00403</name>
</gene>
<evidence type="ECO:0000256" key="8">
    <source>
        <dbReference type="ARBA" id="ARBA00038408"/>
    </source>
</evidence>
<keyword evidence="6" id="KW-0472">Membrane</keyword>
<keyword evidence="4" id="KW-0812">Transmembrane</keyword>
<proteinExistence type="inferred from homology"/>
<comment type="similarity">
    <text evidence="8">Belongs to the PpiD chaperone family.</text>
</comment>
<dbReference type="Gene3D" id="3.10.50.40">
    <property type="match status" value="1"/>
</dbReference>
<feature type="domain" description="PpiC" evidence="12">
    <location>
        <begin position="268"/>
        <end position="372"/>
    </location>
</feature>
<keyword evidence="11 13" id="KW-0413">Isomerase</keyword>
<dbReference type="InterPro" id="IPR000297">
    <property type="entry name" value="PPIase_PpiC"/>
</dbReference>
<dbReference type="Gene3D" id="1.10.4030.10">
    <property type="entry name" value="Porin chaperone SurA, peptide-binding domain"/>
    <property type="match status" value="1"/>
</dbReference>
<keyword evidence="3" id="KW-0997">Cell inner membrane</keyword>
<keyword evidence="2" id="KW-1003">Cell membrane</keyword>
<comment type="caution">
    <text evidence="13">The sequence shown here is derived from an EMBL/GenBank/DDBJ whole genome shotgun (WGS) entry which is preliminary data.</text>
</comment>
<dbReference type="InterPro" id="IPR027304">
    <property type="entry name" value="Trigger_fact/SurA_dom_sf"/>
</dbReference>
<evidence type="ECO:0000256" key="4">
    <source>
        <dbReference type="ARBA" id="ARBA00022692"/>
    </source>
</evidence>
<evidence type="ECO:0000313" key="13">
    <source>
        <dbReference type="EMBL" id="KAF1023738.1"/>
    </source>
</evidence>
<evidence type="ECO:0000256" key="2">
    <source>
        <dbReference type="ARBA" id="ARBA00022475"/>
    </source>
</evidence>
<comment type="subcellular location">
    <subcellularLocation>
        <location evidence="1">Cell inner membrane</location>
        <topology evidence="1">Single-pass type II membrane protein</topology>
        <orientation evidence="1">Periplasmic side</orientation>
    </subcellularLocation>
</comment>
<keyword evidence="7" id="KW-0143">Chaperone</keyword>
<dbReference type="Pfam" id="PF13616">
    <property type="entry name" value="Rotamase_3"/>
    <property type="match status" value="1"/>
</dbReference>
<accession>A0A7V8FS23</accession>
<evidence type="ECO:0000256" key="9">
    <source>
        <dbReference type="ARBA" id="ARBA00040743"/>
    </source>
</evidence>
<evidence type="ECO:0000313" key="14">
    <source>
        <dbReference type="Proteomes" id="UP000461670"/>
    </source>
</evidence>
<evidence type="ECO:0000256" key="7">
    <source>
        <dbReference type="ARBA" id="ARBA00023186"/>
    </source>
</evidence>
<evidence type="ECO:0000256" key="11">
    <source>
        <dbReference type="PROSITE-ProRule" id="PRU00278"/>
    </source>
</evidence>
<dbReference type="InterPro" id="IPR052029">
    <property type="entry name" value="PpiD_chaperone"/>
</dbReference>
<reference evidence="14" key="1">
    <citation type="journal article" date="2020" name="MBio">
        <title>Horizontal gene transfer to a defensive symbiont with a reduced genome amongst a multipartite beetle microbiome.</title>
        <authorList>
            <person name="Waterworth S.C."/>
            <person name="Florez L.V."/>
            <person name="Rees E.R."/>
            <person name="Hertweck C."/>
            <person name="Kaltenpoth M."/>
            <person name="Kwan J.C."/>
        </authorList>
    </citation>
    <scope>NUCLEOTIDE SEQUENCE [LARGE SCALE GENOMIC DNA]</scope>
</reference>
<keyword evidence="5" id="KW-1133">Transmembrane helix</keyword>
<dbReference type="SUPFAM" id="SSF109998">
    <property type="entry name" value="Triger factor/SurA peptide-binding domain-like"/>
    <property type="match status" value="1"/>
</dbReference>
<organism evidence="13 14">
    <name type="scientific">Paracidovorax wautersii</name>
    <dbReference type="NCBI Taxonomy" id="1177982"/>
    <lineage>
        <taxon>Bacteria</taxon>
        <taxon>Pseudomonadati</taxon>
        <taxon>Pseudomonadota</taxon>
        <taxon>Betaproteobacteria</taxon>
        <taxon>Burkholderiales</taxon>
        <taxon>Comamonadaceae</taxon>
        <taxon>Paracidovorax</taxon>
    </lineage>
</organism>
<sequence>MFDFVRKNTKFLMIVLFLLIVPSFVLLGVEGYTRNQERSETVAVVDGQNITAAEWDNAHRAQVARMRASMPQIDAAIFDTPAFRYQTLEALVRQRVIAAAATKGHLTTTDGQLAEQLVADPAIASLRGPDGKIDMDRYRQATGAQGLTPEAFENIMRGQLATQQVLGAVEGSAFSSPADAAAALEAYFGQRKIQRVAFNPADYAAQVTPSDADLQQYYQAHIDSFQAPEQANIEYVVLNLDTLRKNVTVNEADLRSYYEQNQSQLAAQAERRASHILIAAPASAPAAEREQAKAKAEQLLAEIKATPERFADIARQQSQDPGSAPQGGDLNFVTRGAMVKPFEDALFALQNKGDVSGVVETEFGYHIIKLTDLKPVARQSFEQMRPQLEEALRTQQAQQEYAKAAETFTNTVYEQSDSLKPVADALGLEIRTAQNVRRTPIPGVQGVQGVLGSTAFLNAVFDNDSVQNKRNTQAIELGNNELAAGRIVSHTPARTRTLDEVRDTVRQRVIAAKSAELARQAGEAKLKAWQDGEAATLPAEVTVSRTATQNLQPKEVHAALRADTSKLPAWAGVDLGEQGYSVIKITATVPRAAVPAEQAQAELSQFNQLWGQAESQAYYAWLKKQLKVEIKAPKPATATSNG</sequence>
<dbReference type="Pfam" id="PF13624">
    <property type="entry name" value="SurA_N_3"/>
    <property type="match status" value="1"/>
</dbReference>
<evidence type="ECO:0000256" key="1">
    <source>
        <dbReference type="ARBA" id="ARBA00004382"/>
    </source>
</evidence>
<dbReference type="GO" id="GO:0003755">
    <property type="term" value="F:peptidyl-prolyl cis-trans isomerase activity"/>
    <property type="evidence" value="ECO:0007669"/>
    <property type="project" value="UniProtKB-KW"/>
</dbReference>
<dbReference type="InterPro" id="IPR046357">
    <property type="entry name" value="PPIase_dom_sf"/>
</dbReference>
<evidence type="ECO:0000256" key="3">
    <source>
        <dbReference type="ARBA" id="ARBA00022519"/>
    </source>
</evidence>
<evidence type="ECO:0000256" key="10">
    <source>
        <dbReference type="ARBA" id="ARBA00042775"/>
    </source>
</evidence>
<evidence type="ECO:0000259" key="12">
    <source>
        <dbReference type="PROSITE" id="PS50198"/>
    </source>
</evidence>
<dbReference type="PANTHER" id="PTHR47529">
    <property type="entry name" value="PEPTIDYL-PROLYL CIS-TRANS ISOMERASE D"/>
    <property type="match status" value="1"/>
</dbReference>
<dbReference type="GO" id="GO:0005886">
    <property type="term" value="C:plasma membrane"/>
    <property type="evidence" value="ECO:0007669"/>
    <property type="project" value="UniProtKB-SubCell"/>
</dbReference>
<dbReference type="PROSITE" id="PS50198">
    <property type="entry name" value="PPIC_PPIASE_2"/>
    <property type="match status" value="1"/>
</dbReference>
<evidence type="ECO:0000256" key="5">
    <source>
        <dbReference type="ARBA" id="ARBA00022989"/>
    </source>
</evidence>
<dbReference type="PANTHER" id="PTHR47529:SF1">
    <property type="entry name" value="PERIPLASMIC CHAPERONE PPID"/>
    <property type="match status" value="1"/>
</dbReference>
<name>A0A7V8FS23_9BURK</name>
<protein>
    <recommendedName>
        <fullName evidence="9">Periplasmic chaperone PpiD</fullName>
    </recommendedName>
    <alternativeName>
        <fullName evidence="10">Periplasmic folding chaperone</fullName>
    </alternativeName>
</protein>
<evidence type="ECO:0000256" key="6">
    <source>
        <dbReference type="ARBA" id="ARBA00023136"/>
    </source>
</evidence>
<dbReference type="AlphaFoldDB" id="A0A7V8FS23"/>
<dbReference type="EMBL" id="WNDQ01000003">
    <property type="protein sequence ID" value="KAF1023738.1"/>
    <property type="molecule type" value="Genomic_DNA"/>
</dbReference>